<comment type="caution">
    <text evidence="3">The sequence shown here is derived from an EMBL/GenBank/DDBJ whole genome shotgun (WGS) entry which is preliminary data.</text>
</comment>
<feature type="region of interest" description="Disordered" evidence="1">
    <location>
        <begin position="279"/>
        <end position="298"/>
    </location>
</feature>
<protein>
    <submittedName>
        <fullName evidence="3">Carbon-nitrogen hydrolase</fullName>
    </submittedName>
</protein>
<accession>A0ABR4KVC8</accession>
<dbReference type="PANTHER" id="PTHR11750">
    <property type="entry name" value="PROTEIN N-TERMINAL AMIDASE"/>
    <property type="match status" value="1"/>
</dbReference>
<dbReference type="Proteomes" id="UP001610444">
    <property type="component" value="Unassembled WGS sequence"/>
</dbReference>
<dbReference type="EMBL" id="JBFXLR010000008">
    <property type="protein sequence ID" value="KAL2856239.1"/>
    <property type="molecule type" value="Genomic_DNA"/>
</dbReference>
<evidence type="ECO:0000256" key="1">
    <source>
        <dbReference type="SAM" id="MobiDB-lite"/>
    </source>
</evidence>
<gene>
    <name evidence="3" type="ORF">BJX68DRAFT_204567</name>
</gene>
<dbReference type="InterPro" id="IPR039703">
    <property type="entry name" value="Nta1"/>
</dbReference>
<organism evidence="3 4">
    <name type="scientific">Aspergillus pseudodeflectus</name>
    <dbReference type="NCBI Taxonomy" id="176178"/>
    <lineage>
        <taxon>Eukaryota</taxon>
        <taxon>Fungi</taxon>
        <taxon>Dikarya</taxon>
        <taxon>Ascomycota</taxon>
        <taxon>Pezizomycotina</taxon>
        <taxon>Eurotiomycetes</taxon>
        <taxon>Eurotiomycetidae</taxon>
        <taxon>Eurotiales</taxon>
        <taxon>Aspergillaceae</taxon>
        <taxon>Aspergillus</taxon>
        <taxon>Aspergillus subgen. Nidulantes</taxon>
    </lineage>
</organism>
<reference evidence="3 4" key="1">
    <citation type="submission" date="2024-07" db="EMBL/GenBank/DDBJ databases">
        <title>Section-level genome sequencing and comparative genomics of Aspergillus sections Usti and Cavernicolus.</title>
        <authorList>
            <consortium name="Lawrence Berkeley National Laboratory"/>
            <person name="Nybo J.L."/>
            <person name="Vesth T.C."/>
            <person name="Theobald S."/>
            <person name="Frisvad J.C."/>
            <person name="Larsen T.O."/>
            <person name="Kjaerboelling I."/>
            <person name="Rothschild-Mancinelli K."/>
            <person name="Lyhne E.K."/>
            <person name="Kogle M.E."/>
            <person name="Barry K."/>
            <person name="Clum A."/>
            <person name="Na H."/>
            <person name="Ledsgaard L."/>
            <person name="Lin J."/>
            <person name="Lipzen A."/>
            <person name="Kuo A."/>
            <person name="Riley R."/>
            <person name="Mondo S."/>
            <person name="LaButti K."/>
            <person name="Haridas S."/>
            <person name="Pangalinan J."/>
            <person name="Salamov A.A."/>
            <person name="Simmons B.A."/>
            <person name="Magnuson J.K."/>
            <person name="Chen J."/>
            <person name="Drula E."/>
            <person name="Henrissat B."/>
            <person name="Wiebenga A."/>
            <person name="Lubbers R.J."/>
            <person name="Gomes A.C."/>
            <person name="Macurrencykelacurrency M.R."/>
            <person name="Stajich J."/>
            <person name="Grigoriev I.V."/>
            <person name="Mortensen U.H."/>
            <person name="De vries R.P."/>
            <person name="Baker S.E."/>
            <person name="Andersen M.R."/>
        </authorList>
    </citation>
    <scope>NUCLEOTIDE SEQUENCE [LARGE SCALE GENOMIC DNA]</scope>
    <source>
        <strain evidence="3 4">CBS 756.74</strain>
    </source>
</reference>
<dbReference type="InterPro" id="IPR036526">
    <property type="entry name" value="C-N_Hydrolase_sf"/>
</dbReference>
<evidence type="ECO:0000313" key="4">
    <source>
        <dbReference type="Proteomes" id="UP001610444"/>
    </source>
</evidence>
<feature type="compositionally biased region" description="Basic and acidic residues" evidence="1">
    <location>
        <begin position="279"/>
        <end position="295"/>
    </location>
</feature>
<dbReference type="GeneID" id="98152786"/>
<name>A0ABR4KVC8_9EURO</name>
<dbReference type="InterPro" id="IPR003010">
    <property type="entry name" value="C-N_Hydrolase"/>
</dbReference>
<dbReference type="PANTHER" id="PTHR11750:SF26">
    <property type="entry name" value="PROTEIN N-TERMINAL AMIDASE"/>
    <property type="match status" value="1"/>
</dbReference>
<evidence type="ECO:0000259" key="2">
    <source>
        <dbReference type="PROSITE" id="PS50263"/>
    </source>
</evidence>
<sequence>MRIATLQIAAKLGDVEGNIQRADEVLANAVLKVNGPSHGQKRSAKIEEAGLDMLVLSEMALTGYNFPSLDAVKPYVEPAGKGRTAAWARETAKRLQCIVCLGYPEIEITTPEGGGEGETQQEKYYNSLLIISPTGSILHNYRKTFLYYTDETWASEGSAELGCRNLTLPLPPPDSKHVPDISETGNIDKSSSIRAREIPTTFGICMDINPYRFEAPYSAFEFAHRVLDSRSELVIVSMAWLTLLTREELDALRGKPEMDTFNYWIQRFLPLIRERIEYSSNPDRDHTTKSTKDGGGDADEVEENRIIIVFANRAGEEDGIPLARYAGTSAIIAVSQRQHTPSSATSLLRNGSITSQGEEDDKQKQADSDFDVRILCWRMLGATSEGVCFADTAGEPEMVFQLVKKAG</sequence>
<dbReference type="Gene3D" id="3.60.110.10">
    <property type="entry name" value="Carbon-nitrogen hydrolase"/>
    <property type="match status" value="1"/>
</dbReference>
<dbReference type="RefSeq" id="XP_070902397.1">
    <property type="nucleotide sequence ID" value="XM_071037622.1"/>
</dbReference>
<keyword evidence="4" id="KW-1185">Reference proteome</keyword>
<dbReference type="SUPFAM" id="SSF56317">
    <property type="entry name" value="Carbon-nitrogen hydrolase"/>
    <property type="match status" value="1"/>
</dbReference>
<dbReference type="Pfam" id="PF00795">
    <property type="entry name" value="CN_hydrolase"/>
    <property type="match status" value="1"/>
</dbReference>
<dbReference type="PROSITE" id="PS50263">
    <property type="entry name" value="CN_HYDROLASE"/>
    <property type="match status" value="1"/>
</dbReference>
<feature type="domain" description="CN hydrolase" evidence="2">
    <location>
        <begin position="1"/>
        <end position="372"/>
    </location>
</feature>
<keyword evidence="3" id="KW-0378">Hydrolase</keyword>
<proteinExistence type="predicted"/>
<evidence type="ECO:0000313" key="3">
    <source>
        <dbReference type="EMBL" id="KAL2856239.1"/>
    </source>
</evidence>
<dbReference type="GO" id="GO:0016787">
    <property type="term" value="F:hydrolase activity"/>
    <property type="evidence" value="ECO:0007669"/>
    <property type="project" value="UniProtKB-KW"/>
</dbReference>